<evidence type="ECO:0000313" key="6">
    <source>
        <dbReference type="EMBL" id="KAF6267322.1"/>
    </source>
</evidence>
<evidence type="ECO:0000256" key="2">
    <source>
        <dbReference type="ARBA" id="ARBA00023157"/>
    </source>
</evidence>
<dbReference type="InterPro" id="IPR003599">
    <property type="entry name" value="Ig_sub"/>
</dbReference>
<keyword evidence="3" id="KW-0325">Glycoprotein</keyword>
<dbReference type="PANTHER" id="PTHR19971">
    <property type="entry name" value="SIGNAL-REGULATORY PROTEIN BETA"/>
    <property type="match status" value="1"/>
</dbReference>
<dbReference type="Pfam" id="PF07686">
    <property type="entry name" value="V-set"/>
    <property type="match status" value="1"/>
</dbReference>
<keyword evidence="4" id="KW-0393">Immunoglobulin domain</keyword>
<dbReference type="PROSITE" id="PS50835">
    <property type="entry name" value="IG_LIKE"/>
    <property type="match status" value="1"/>
</dbReference>
<dbReference type="InterPro" id="IPR013783">
    <property type="entry name" value="Ig-like_fold"/>
</dbReference>
<dbReference type="Gene3D" id="2.60.40.10">
    <property type="entry name" value="Immunoglobulins"/>
    <property type="match status" value="1"/>
</dbReference>
<dbReference type="SUPFAM" id="SSF48726">
    <property type="entry name" value="Immunoglobulin"/>
    <property type="match status" value="1"/>
</dbReference>
<proteinExistence type="predicted"/>
<dbReference type="InterPro" id="IPR013106">
    <property type="entry name" value="Ig_V-set"/>
</dbReference>
<dbReference type="InterPro" id="IPR051755">
    <property type="entry name" value="Ig-like_CS_Receptor"/>
</dbReference>
<dbReference type="VEuPathDB" id="HostDB:GeneID_118657530"/>
<evidence type="ECO:0000256" key="4">
    <source>
        <dbReference type="ARBA" id="ARBA00023319"/>
    </source>
</evidence>
<protein>
    <submittedName>
        <fullName evidence="6">Signal regulatory protein beta 2</fullName>
    </submittedName>
</protein>
<gene>
    <name evidence="6" type="ORF">mMyoMyo1_017501</name>
</gene>
<sequence>MDQGAGDLEPNLRIIQPQELVLATPGDTVVLNCAVLGDGPSGPIRWFRGSGLSREAIYNFEGISQPNVTAVQASSSDFSILLQDVSTEYAGTYYCVKFQRKLNRQYLSGQGTRLRVEAKPTSSQEAEVINQHVARRSLSGE</sequence>
<keyword evidence="2" id="KW-1015">Disulfide bond</keyword>
<keyword evidence="7" id="KW-1185">Reference proteome</keyword>
<feature type="domain" description="Ig-like" evidence="5">
    <location>
        <begin position="10"/>
        <end position="95"/>
    </location>
</feature>
<dbReference type="SMART" id="SM00409">
    <property type="entry name" value="IG"/>
    <property type="match status" value="1"/>
</dbReference>
<evidence type="ECO:0000313" key="7">
    <source>
        <dbReference type="Proteomes" id="UP000527355"/>
    </source>
</evidence>
<evidence type="ECO:0000259" key="5">
    <source>
        <dbReference type="PROSITE" id="PS50835"/>
    </source>
</evidence>
<dbReference type="InterPro" id="IPR036179">
    <property type="entry name" value="Ig-like_dom_sf"/>
</dbReference>
<reference evidence="6 7" key="1">
    <citation type="journal article" date="2020" name="Nature">
        <title>Six reference-quality genomes reveal evolution of bat adaptations.</title>
        <authorList>
            <person name="Jebb D."/>
            <person name="Huang Z."/>
            <person name="Pippel M."/>
            <person name="Hughes G.M."/>
            <person name="Lavrichenko K."/>
            <person name="Devanna P."/>
            <person name="Winkler S."/>
            <person name="Jermiin L.S."/>
            <person name="Skirmuntt E.C."/>
            <person name="Katzourakis A."/>
            <person name="Burkitt-Gray L."/>
            <person name="Ray D.A."/>
            <person name="Sullivan K.A.M."/>
            <person name="Roscito J.G."/>
            <person name="Kirilenko B.M."/>
            <person name="Davalos L.M."/>
            <person name="Corthals A.P."/>
            <person name="Power M.L."/>
            <person name="Jones G."/>
            <person name="Ransome R.D."/>
            <person name="Dechmann D.K.N."/>
            <person name="Locatelli A.G."/>
            <person name="Puechmaille S.J."/>
            <person name="Fedrigo O."/>
            <person name="Jarvis E.D."/>
            <person name="Hiller M."/>
            <person name="Vernes S.C."/>
            <person name="Myers E.W."/>
            <person name="Teeling E.C."/>
        </authorList>
    </citation>
    <scope>NUCLEOTIDE SEQUENCE [LARGE SCALE GENOMIC DNA]</scope>
    <source>
        <strain evidence="6">MMyoMyo1</strain>
        <tissue evidence="6">Flight muscle</tissue>
    </source>
</reference>
<accession>A0A7J7QTX1</accession>
<name>A0A7J7QTX1_MYOMY</name>
<evidence type="ECO:0000256" key="1">
    <source>
        <dbReference type="ARBA" id="ARBA00022729"/>
    </source>
</evidence>
<dbReference type="Proteomes" id="UP000527355">
    <property type="component" value="Unassembled WGS sequence"/>
</dbReference>
<dbReference type="AlphaFoldDB" id="A0A7J7QTX1"/>
<organism evidence="6 7">
    <name type="scientific">Myotis myotis</name>
    <name type="common">Greater mouse-eared bat</name>
    <name type="synonym">Vespertilio myotis</name>
    <dbReference type="NCBI Taxonomy" id="51298"/>
    <lineage>
        <taxon>Eukaryota</taxon>
        <taxon>Metazoa</taxon>
        <taxon>Chordata</taxon>
        <taxon>Craniata</taxon>
        <taxon>Vertebrata</taxon>
        <taxon>Euteleostomi</taxon>
        <taxon>Mammalia</taxon>
        <taxon>Eutheria</taxon>
        <taxon>Laurasiatheria</taxon>
        <taxon>Chiroptera</taxon>
        <taxon>Yangochiroptera</taxon>
        <taxon>Vespertilionidae</taxon>
        <taxon>Myotis</taxon>
    </lineage>
</organism>
<dbReference type="EMBL" id="JABWUV010000058">
    <property type="protein sequence ID" value="KAF6267322.1"/>
    <property type="molecule type" value="Genomic_DNA"/>
</dbReference>
<dbReference type="InterPro" id="IPR007110">
    <property type="entry name" value="Ig-like_dom"/>
</dbReference>
<keyword evidence="1" id="KW-0732">Signal</keyword>
<comment type="caution">
    <text evidence="6">The sequence shown here is derived from an EMBL/GenBank/DDBJ whole genome shotgun (WGS) entry which is preliminary data.</text>
</comment>
<dbReference type="FunFam" id="2.60.40.10:FF:000295">
    <property type="entry name" value="Tyrosine-protein phosphatase non-receptor type substrate 1"/>
    <property type="match status" value="1"/>
</dbReference>
<evidence type="ECO:0000256" key="3">
    <source>
        <dbReference type="ARBA" id="ARBA00023180"/>
    </source>
</evidence>